<protein>
    <submittedName>
        <fullName evidence="1">Uncharacterized protein</fullName>
    </submittedName>
</protein>
<name>A0AC60P6V2_IXOPE</name>
<comment type="caution">
    <text evidence="1">The sequence shown here is derived from an EMBL/GenBank/DDBJ whole genome shotgun (WGS) entry which is preliminary data.</text>
</comment>
<proteinExistence type="predicted"/>
<dbReference type="Proteomes" id="UP000805193">
    <property type="component" value="Unassembled WGS sequence"/>
</dbReference>
<accession>A0AC60P6V2</accession>
<evidence type="ECO:0000313" key="2">
    <source>
        <dbReference type="Proteomes" id="UP000805193"/>
    </source>
</evidence>
<sequence length="827" mass="92928">MSSTTCSAVVCTNNPVRNLELRFHQFPRDRKRHKVWVGAVRRIEFGRPSTPISNAKLYSQHFTQLMENQIETVHEGAFADLTSMERLRLNNNRIRSLPGSLFASMTSLQRLDLSHNRLAVLGQWMLHGSLLLKNLQLDNNEISCIDESVLRGLKNMEILTLNRNNLTTLGKQLFEGMPKLRVVRLSENPLVCDCRLAWLALWLQRHPRLGLLTRCSRPLPLRGKLLAELQETDLRCEPGSVLPPAVACVTEASCPFPCTCEEGVVDCRLRGLTALPRRLPPGTTELRLEQNRITEIPSHAFAQLKWIRRIDLSGNLISKVAPDAFSGLTSLTSLVLYGNNISDLPPGLFHGLTSLQLLLLNANSISCIRKDMFRDLHNLNLLSLYDNNIQSLAPGTFASLQNIQTLHLARNPFICDCNLRWLATYLHQYPVETSGARCEGPKRMHRRRLTLLGDSKFKCKGSEEHRTRLAGDCIVDRDCPESCVCEGTIVDCSRKSLREIPSDLPTFTTELRLNDNHITKVRNSGIFKKLPKLIKLDLRNNAIADIEDNAFLGAEQLADLLLMENKLRQVRPKMFSGLSSLRTLSLYDNKIRCLAQSAFERLTSLRTLNLLGNPLHCGCHLRWLADWLRGGDKVTGKPRCQSPAALQDVALEDVPSSQLEHCSDADEGCGFDEHCPRGCSCLGHAVHCSRQRLQQLPTNIQATTTELYLDVNDIAAIPMEINMLKEVTRIDLSNNQISILPNNIFANLSKLSTLILSYNKLQCIQGDSFIGLKSLRILSLHGNDVSLIPEGTFRDLQSITHIALGANPLYCDCTLRWLSDWIKKGLH</sequence>
<organism evidence="1 2">
    <name type="scientific">Ixodes persulcatus</name>
    <name type="common">Taiga tick</name>
    <dbReference type="NCBI Taxonomy" id="34615"/>
    <lineage>
        <taxon>Eukaryota</taxon>
        <taxon>Metazoa</taxon>
        <taxon>Ecdysozoa</taxon>
        <taxon>Arthropoda</taxon>
        <taxon>Chelicerata</taxon>
        <taxon>Arachnida</taxon>
        <taxon>Acari</taxon>
        <taxon>Parasitiformes</taxon>
        <taxon>Ixodida</taxon>
        <taxon>Ixodoidea</taxon>
        <taxon>Ixodidae</taxon>
        <taxon>Ixodinae</taxon>
        <taxon>Ixodes</taxon>
    </lineage>
</organism>
<reference evidence="1 2" key="1">
    <citation type="journal article" date="2020" name="Cell">
        <title>Large-Scale Comparative Analyses of Tick Genomes Elucidate Their Genetic Diversity and Vector Capacities.</title>
        <authorList>
            <consortium name="Tick Genome and Microbiome Consortium (TIGMIC)"/>
            <person name="Jia N."/>
            <person name="Wang J."/>
            <person name="Shi W."/>
            <person name="Du L."/>
            <person name="Sun Y."/>
            <person name="Zhan W."/>
            <person name="Jiang J.F."/>
            <person name="Wang Q."/>
            <person name="Zhang B."/>
            <person name="Ji P."/>
            <person name="Bell-Sakyi L."/>
            <person name="Cui X.M."/>
            <person name="Yuan T.T."/>
            <person name="Jiang B.G."/>
            <person name="Yang W.F."/>
            <person name="Lam T.T."/>
            <person name="Chang Q.C."/>
            <person name="Ding S.J."/>
            <person name="Wang X.J."/>
            <person name="Zhu J.G."/>
            <person name="Ruan X.D."/>
            <person name="Zhao L."/>
            <person name="Wei J.T."/>
            <person name="Ye R.Z."/>
            <person name="Que T.C."/>
            <person name="Du C.H."/>
            <person name="Zhou Y.H."/>
            <person name="Cheng J.X."/>
            <person name="Dai P.F."/>
            <person name="Guo W.B."/>
            <person name="Han X.H."/>
            <person name="Huang E.J."/>
            <person name="Li L.F."/>
            <person name="Wei W."/>
            <person name="Gao Y.C."/>
            <person name="Liu J.Z."/>
            <person name="Shao H.Z."/>
            <person name="Wang X."/>
            <person name="Wang C.C."/>
            <person name="Yang T.C."/>
            <person name="Huo Q.B."/>
            <person name="Li W."/>
            <person name="Chen H.Y."/>
            <person name="Chen S.E."/>
            <person name="Zhou L.G."/>
            <person name="Ni X.B."/>
            <person name="Tian J.H."/>
            <person name="Sheng Y."/>
            <person name="Liu T."/>
            <person name="Pan Y.S."/>
            <person name="Xia L.Y."/>
            <person name="Li J."/>
            <person name="Zhao F."/>
            <person name="Cao W.C."/>
        </authorList>
    </citation>
    <scope>NUCLEOTIDE SEQUENCE [LARGE SCALE GENOMIC DNA]</scope>
    <source>
        <strain evidence="1">Iper-2018</strain>
    </source>
</reference>
<gene>
    <name evidence="1" type="ORF">HPB47_007733</name>
</gene>
<evidence type="ECO:0000313" key="1">
    <source>
        <dbReference type="EMBL" id="KAG0415094.1"/>
    </source>
</evidence>
<keyword evidence="2" id="KW-1185">Reference proteome</keyword>
<dbReference type="EMBL" id="JABSTQ010011111">
    <property type="protein sequence ID" value="KAG0415094.1"/>
    <property type="molecule type" value="Genomic_DNA"/>
</dbReference>